<dbReference type="InterPro" id="IPR020476">
    <property type="entry name" value="Nudix_hydrolase"/>
</dbReference>
<dbReference type="PANTHER" id="PTHR43736:SF1">
    <property type="entry name" value="DIHYDRONEOPTERIN TRIPHOSPHATE DIPHOSPHATASE"/>
    <property type="match status" value="1"/>
</dbReference>
<dbReference type="Pfam" id="PF00293">
    <property type="entry name" value="NUDIX"/>
    <property type="match status" value="1"/>
</dbReference>
<evidence type="ECO:0000313" key="5">
    <source>
        <dbReference type="Proteomes" id="UP000288096"/>
    </source>
</evidence>
<evidence type="ECO:0000256" key="2">
    <source>
        <dbReference type="RuleBase" id="RU003476"/>
    </source>
</evidence>
<dbReference type="Gene3D" id="3.90.79.10">
    <property type="entry name" value="Nucleoside Triphosphate Pyrophosphohydrolase"/>
    <property type="match status" value="1"/>
</dbReference>
<proteinExistence type="inferred from homology"/>
<dbReference type="InterPro" id="IPR015797">
    <property type="entry name" value="NUDIX_hydrolase-like_dom_sf"/>
</dbReference>
<dbReference type="RefSeq" id="WP_124327283.1">
    <property type="nucleotide sequence ID" value="NZ_BEXT01000001.1"/>
</dbReference>
<reference evidence="5" key="2">
    <citation type="submission" date="2019-01" db="EMBL/GenBank/DDBJ databases">
        <title>Genome sequence of Desulfonema ishimotonii strain Tokyo 01.</title>
        <authorList>
            <person name="Fukui M."/>
        </authorList>
    </citation>
    <scope>NUCLEOTIDE SEQUENCE [LARGE SCALE GENOMIC DNA]</scope>
    <source>
        <strain evidence="5">Tokyo 01</strain>
    </source>
</reference>
<sequence>MEQKLFCHFCGHTLTDRYWEGRTRRFCERCDRPIYENPVPAACLILLDEADRLLLVRRSIEPKLGWWCLPGGFMEMGETPEQTALRELKEETGLEGHIDHIVGAASNASRLYGTVALFCYCVRKYSGDPVAGDDAAAVHFFHRGRLPEIAFESHIKFINAFYGR</sequence>
<dbReference type="InterPro" id="IPR000086">
    <property type="entry name" value="NUDIX_hydrolase_dom"/>
</dbReference>
<dbReference type="AlphaFoldDB" id="A0A401FS75"/>
<comment type="caution">
    <text evidence="4">The sequence shown here is derived from an EMBL/GenBank/DDBJ whole genome shotgun (WGS) entry which is preliminary data.</text>
</comment>
<evidence type="ECO:0000313" key="4">
    <source>
        <dbReference type="EMBL" id="GBC59803.1"/>
    </source>
</evidence>
<keyword evidence="5" id="KW-1185">Reference proteome</keyword>
<evidence type="ECO:0000256" key="1">
    <source>
        <dbReference type="ARBA" id="ARBA00022801"/>
    </source>
</evidence>
<name>A0A401FS75_9BACT</name>
<dbReference type="SUPFAM" id="SSF55811">
    <property type="entry name" value="Nudix"/>
    <property type="match status" value="1"/>
</dbReference>
<dbReference type="PROSITE" id="PS00893">
    <property type="entry name" value="NUDIX_BOX"/>
    <property type="match status" value="1"/>
</dbReference>
<evidence type="ECO:0000259" key="3">
    <source>
        <dbReference type="PROSITE" id="PS51462"/>
    </source>
</evidence>
<dbReference type="EMBL" id="BEXT01000001">
    <property type="protein sequence ID" value="GBC59803.1"/>
    <property type="molecule type" value="Genomic_DNA"/>
</dbReference>
<dbReference type="PROSITE" id="PS51462">
    <property type="entry name" value="NUDIX"/>
    <property type="match status" value="1"/>
</dbReference>
<feature type="domain" description="Nudix hydrolase" evidence="3">
    <location>
        <begin position="36"/>
        <end position="164"/>
    </location>
</feature>
<organism evidence="4 5">
    <name type="scientific">Desulfonema ishimotonii</name>
    <dbReference type="NCBI Taxonomy" id="45657"/>
    <lineage>
        <taxon>Bacteria</taxon>
        <taxon>Pseudomonadati</taxon>
        <taxon>Thermodesulfobacteriota</taxon>
        <taxon>Desulfobacteria</taxon>
        <taxon>Desulfobacterales</taxon>
        <taxon>Desulfococcaceae</taxon>
        <taxon>Desulfonema</taxon>
    </lineage>
</organism>
<reference evidence="5" key="1">
    <citation type="submission" date="2017-11" db="EMBL/GenBank/DDBJ databases">
        <authorList>
            <person name="Watanabe M."/>
            <person name="Kojima H."/>
        </authorList>
    </citation>
    <scope>NUCLEOTIDE SEQUENCE [LARGE SCALE GENOMIC DNA]</scope>
    <source>
        <strain evidence="5">Tokyo 01</strain>
    </source>
</reference>
<dbReference type="OrthoDB" id="5417595at2"/>
<gene>
    <name evidence="4" type="ORF">DENIS_0744</name>
</gene>
<comment type="similarity">
    <text evidence="2">Belongs to the Nudix hydrolase family.</text>
</comment>
<accession>A0A401FS75</accession>
<dbReference type="PRINTS" id="PR00502">
    <property type="entry name" value="NUDIXFAMILY"/>
</dbReference>
<dbReference type="PANTHER" id="PTHR43736">
    <property type="entry name" value="ADP-RIBOSE PYROPHOSPHATASE"/>
    <property type="match status" value="1"/>
</dbReference>
<dbReference type="Proteomes" id="UP000288096">
    <property type="component" value="Unassembled WGS sequence"/>
</dbReference>
<protein>
    <recommendedName>
        <fullName evidence="3">Nudix hydrolase domain-containing protein</fullName>
    </recommendedName>
</protein>
<keyword evidence="1 2" id="KW-0378">Hydrolase</keyword>
<dbReference type="GO" id="GO:0016787">
    <property type="term" value="F:hydrolase activity"/>
    <property type="evidence" value="ECO:0007669"/>
    <property type="project" value="UniProtKB-KW"/>
</dbReference>
<dbReference type="InterPro" id="IPR020084">
    <property type="entry name" value="NUDIX_hydrolase_CS"/>
</dbReference>